<feature type="binding site" evidence="3">
    <location>
        <position position="58"/>
    </location>
    <ligand>
        <name>GTP</name>
        <dbReference type="ChEBI" id="CHEBI:37565"/>
    </ligand>
</feature>
<accession>A0A146K5T2</accession>
<keyword evidence="4" id="KW-0460">Magnesium</keyword>
<dbReference type="PROSITE" id="PS51417">
    <property type="entry name" value="ARF"/>
    <property type="match status" value="1"/>
</dbReference>
<evidence type="ECO:0000256" key="3">
    <source>
        <dbReference type="PIRSR" id="PIRSR606689-1"/>
    </source>
</evidence>
<dbReference type="GO" id="GO:0046872">
    <property type="term" value="F:metal ion binding"/>
    <property type="evidence" value="ECO:0007669"/>
    <property type="project" value="UniProtKB-KW"/>
</dbReference>
<dbReference type="SMART" id="SM00177">
    <property type="entry name" value="ARF"/>
    <property type="match status" value="1"/>
</dbReference>
<dbReference type="InterPro" id="IPR027417">
    <property type="entry name" value="P-loop_NTPase"/>
</dbReference>
<dbReference type="SMART" id="SM00178">
    <property type="entry name" value="SAR"/>
    <property type="match status" value="1"/>
</dbReference>
<reference evidence="5" key="1">
    <citation type="submission" date="2015-07" db="EMBL/GenBank/DDBJ databases">
        <title>Adaptation to a free-living lifestyle via gene acquisitions in the diplomonad Trepomonas sp. PC1.</title>
        <authorList>
            <person name="Xu F."/>
            <person name="Jerlstrom-Hultqvist J."/>
            <person name="Kolisko M."/>
            <person name="Simpson A.G.B."/>
            <person name="Roger A.J."/>
            <person name="Svard S.G."/>
            <person name="Andersson J.O."/>
        </authorList>
    </citation>
    <scope>NUCLEOTIDE SEQUENCE</scope>
    <source>
        <strain evidence="5">PC1</strain>
    </source>
</reference>
<name>A0A146K5T2_9EUKA</name>
<gene>
    <name evidence="5" type="ORF">TPC1_15900</name>
</gene>
<feature type="binding site" evidence="3">
    <location>
        <begin position="13"/>
        <end position="20"/>
    </location>
    <ligand>
        <name>GTP</name>
        <dbReference type="ChEBI" id="CHEBI:37565"/>
    </ligand>
</feature>
<dbReference type="Pfam" id="PF00025">
    <property type="entry name" value="Arf"/>
    <property type="match status" value="1"/>
</dbReference>
<evidence type="ECO:0000256" key="4">
    <source>
        <dbReference type="PIRSR" id="PIRSR606689-2"/>
    </source>
</evidence>
<organism evidence="5">
    <name type="scientific">Trepomonas sp. PC1</name>
    <dbReference type="NCBI Taxonomy" id="1076344"/>
    <lineage>
        <taxon>Eukaryota</taxon>
        <taxon>Metamonada</taxon>
        <taxon>Diplomonadida</taxon>
        <taxon>Hexamitidae</taxon>
        <taxon>Hexamitinae</taxon>
        <taxon>Trepomonas</taxon>
    </lineage>
</organism>
<feature type="binding site" evidence="3">
    <location>
        <begin position="117"/>
        <end position="120"/>
    </location>
    <ligand>
        <name>GTP</name>
        <dbReference type="ChEBI" id="CHEBI:37565"/>
    </ligand>
</feature>
<feature type="non-terminal residue" evidence="5">
    <location>
        <position position="1"/>
    </location>
</feature>
<feature type="binding site" evidence="4">
    <location>
        <position position="20"/>
    </location>
    <ligand>
        <name>Mg(2+)</name>
        <dbReference type="ChEBI" id="CHEBI:18420"/>
    </ligand>
</feature>
<keyword evidence="1 3" id="KW-0547">Nucleotide-binding</keyword>
<evidence type="ECO:0000256" key="1">
    <source>
        <dbReference type="ARBA" id="ARBA00022741"/>
    </source>
</evidence>
<keyword evidence="4" id="KW-0479">Metal-binding</keyword>
<proteinExistence type="predicted"/>
<evidence type="ECO:0000256" key="2">
    <source>
        <dbReference type="ARBA" id="ARBA00023134"/>
    </source>
</evidence>
<dbReference type="AlphaFoldDB" id="A0A146K5T2"/>
<dbReference type="PANTHER" id="PTHR45697">
    <property type="entry name" value="ADP-RIBOSYLATION FACTOR-LIKE PROTEIN 2-RELATED"/>
    <property type="match status" value="1"/>
</dbReference>
<dbReference type="InterPro" id="IPR044612">
    <property type="entry name" value="ARL2/3"/>
</dbReference>
<sequence length="173" mass="19649">LLDSYSCTLIMIGLDASGKTTILNNINSKAIQLIQHTQFYPEILQLSKTKIISWDSNGSDPVRNLWRMQFQPPPAAIIYVIDPHEKDRDRQKDSCEELSKILKYNGAEAIPILFLVNKSDRAGGLTIDEIVAFMQLDQMLDRVWHIQQCSAITGSGLFEGFKWLIDHLKSSKQ</sequence>
<dbReference type="InterPro" id="IPR006689">
    <property type="entry name" value="Small_GTPase_ARF/SAR"/>
</dbReference>
<dbReference type="Gene3D" id="3.40.50.300">
    <property type="entry name" value="P-loop containing nucleotide triphosphate hydrolases"/>
    <property type="match status" value="1"/>
</dbReference>
<dbReference type="PRINTS" id="PR00328">
    <property type="entry name" value="SAR1GTPBP"/>
</dbReference>
<evidence type="ECO:0000313" key="5">
    <source>
        <dbReference type="EMBL" id="JAP92232.1"/>
    </source>
</evidence>
<protein>
    <submittedName>
        <fullName evidence="5">ADP-ribosylation factor</fullName>
    </submittedName>
</protein>
<dbReference type="GO" id="GO:0003924">
    <property type="term" value="F:GTPase activity"/>
    <property type="evidence" value="ECO:0007669"/>
    <property type="project" value="InterPro"/>
</dbReference>
<dbReference type="SUPFAM" id="SSF52540">
    <property type="entry name" value="P-loop containing nucleoside triphosphate hydrolases"/>
    <property type="match status" value="1"/>
</dbReference>
<dbReference type="GO" id="GO:0005525">
    <property type="term" value="F:GTP binding"/>
    <property type="evidence" value="ECO:0007669"/>
    <property type="project" value="UniProtKB-KW"/>
</dbReference>
<keyword evidence="2 3" id="KW-0342">GTP-binding</keyword>
<dbReference type="EMBL" id="GDID01004374">
    <property type="protein sequence ID" value="JAP92232.1"/>
    <property type="molecule type" value="Transcribed_RNA"/>
</dbReference>